<evidence type="ECO:0000256" key="1">
    <source>
        <dbReference type="SAM" id="MobiDB-lite"/>
    </source>
</evidence>
<feature type="compositionally biased region" description="Basic and acidic residues" evidence="1">
    <location>
        <begin position="103"/>
        <end position="113"/>
    </location>
</feature>
<dbReference type="Proteomes" id="UP000078544">
    <property type="component" value="Unassembled WGS sequence"/>
</dbReference>
<name>A0A166U9T2_9HYPO</name>
<dbReference type="OrthoDB" id="4940160at2759"/>
<reference evidence="2 3" key="1">
    <citation type="journal article" date="2016" name="Genome Biol. Evol.">
        <title>Divergent and convergent evolution of fungal pathogenicity.</title>
        <authorList>
            <person name="Shang Y."/>
            <person name="Xiao G."/>
            <person name="Zheng P."/>
            <person name="Cen K."/>
            <person name="Zhan S."/>
            <person name="Wang C."/>
        </authorList>
    </citation>
    <scope>NUCLEOTIDE SEQUENCE [LARGE SCALE GENOMIC DNA]</scope>
    <source>
        <strain evidence="2 3">RCEF 2490</strain>
    </source>
</reference>
<keyword evidence="3" id="KW-1185">Reference proteome</keyword>
<feature type="region of interest" description="Disordered" evidence="1">
    <location>
        <begin position="18"/>
        <end position="128"/>
    </location>
</feature>
<sequence>MPGRTVKSLQNMWTKINKSIAEFEQDTEDRPPIKRPTPRKRGPNKPKANTSHDDEDDRGSVSPVATPKKRRACESTPIKNRMPLGGYTDDSLLGGPQTAKAPSVDEKKIKMSSDEDDKGGIRCVEGEI</sequence>
<organism evidence="2 3">
    <name type="scientific">Moelleriella libera RCEF 2490</name>
    <dbReference type="NCBI Taxonomy" id="1081109"/>
    <lineage>
        <taxon>Eukaryota</taxon>
        <taxon>Fungi</taxon>
        <taxon>Dikarya</taxon>
        <taxon>Ascomycota</taxon>
        <taxon>Pezizomycotina</taxon>
        <taxon>Sordariomycetes</taxon>
        <taxon>Hypocreomycetidae</taxon>
        <taxon>Hypocreales</taxon>
        <taxon>Clavicipitaceae</taxon>
        <taxon>Moelleriella</taxon>
    </lineage>
</organism>
<protein>
    <submittedName>
        <fullName evidence="2">Uncharacterized protein</fullName>
    </submittedName>
</protein>
<evidence type="ECO:0000313" key="2">
    <source>
        <dbReference type="EMBL" id="OAA32242.1"/>
    </source>
</evidence>
<accession>A0A166U9T2</accession>
<dbReference type="EMBL" id="AZGY01000002">
    <property type="protein sequence ID" value="OAA32242.1"/>
    <property type="molecule type" value="Genomic_DNA"/>
</dbReference>
<evidence type="ECO:0000313" key="3">
    <source>
        <dbReference type="Proteomes" id="UP000078544"/>
    </source>
</evidence>
<proteinExistence type="predicted"/>
<gene>
    <name evidence="2" type="ORF">AAL_01574</name>
</gene>
<dbReference type="AlphaFoldDB" id="A0A166U9T2"/>
<comment type="caution">
    <text evidence="2">The sequence shown here is derived from an EMBL/GenBank/DDBJ whole genome shotgun (WGS) entry which is preliminary data.</text>
</comment>